<organism evidence="1 2">
    <name type="scientific">Flavobacterium salmonis</name>
    <dbReference type="NCBI Taxonomy" id="2654844"/>
    <lineage>
        <taxon>Bacteria</taxon>
        <taxon>Pseudomonadati</taxon>
        <taxon>Bacteroidota</taxon>
        <taxon>Flavobacteriia</taxon>
        <taxon>Flavobacteriales</taxon>
        <taxon>Flavobacteriaceae</taxon>
        <taxon>Flavobacterium</taxon>
    </lineage>
</organism>
<sequence length="147" mass="17219">MDFRYHPIIEDLKINENGTEIYYNDVLLKPFENDKTRKNPTLKVNFLNKAHSVTKLICEAWNGLREHSGQRVSKINQFSDNHYSNLEWKEGASSGVGNWKQKLKHEDIPKIIELLQVGKSKTQIARMFNVDDVTILRNIKKHDKENQ</sequence>
<gene>
    <name evidence="1" type="ORF">FLAT13_04163</name>
</gene>
<evidence type="ECO:0000313" key="1">
    <source>
        <dbReference type="EMBL" id="CAD0008037.1"/>
    </source>
</evidence>
<dbReference type="RefSeq" id="WP_180910258.1">
    <property type="nucleotide sequence ID" value="NZ_CAIJDP010000085.1"/>
</dbReference>
<proteinExistence type="predicted"/>
<keyword evidence="2" id="KW-1185">Reference proteome</keyword>
<protein>
    <recommendedName>
        <fullName evidence="3">Helix-turn-helix domain of resolvase</fullName>
    </recommendedName>
</protein>
<evidence type="ECO:0000313" key="2">
    <source>
        <dbReference type="Proteomes" id="UP000530060"/>
    </source>
</evidence>
<reference evidence="1 2" key="1">
    <citation type="submission" date="2020-06" db="EMBL/GenBank/DDBJ databases">
        <authorList>
            <person name="Criscuolo A."/>
        </authorList>
    </citation>
    <scope>NUCLEOTIDE SEQUENCE [LARGE SCALE GENOMIC DNA]</scope>
    <source>
        <strain evidence="2">CIP 111411</strain>
    </source>
</reference>
<accession>A0A6V6Z8B7</accession>
<comment type="caution">
    <text evidence="1">The sequence shown here is derived from an EMBL/GenBank/DDBJ whole genome shotgun (WGS) entry which is preliminary data.</text>
</comment>
<evidence type="ECO:0008006" key="3">
    <source>
        <dbReference type="Google" id="ProtNLM"/>
    </source>
</evidence>
<dbReference type="AlphaFoldDB" id="A0A6V6Z8B7"/>
<dbReference type="Proteomes" id="UP000530060">
    <property type="component" value="Unassembled WGS sequence"/>
</dbReference>
<dbReference type="EMBL" id="CAIJDP010000085">
    <property type="protein sequence ID" value="CAD0008037.1"/>
    <property type="molecule type" value="Genomic_DNA"/>
</dbReference>
<name>A0A6V6Z8B7_9FLAO</name>